<dbReference type="GO" id="GO:0043565">
    <property type="term" value="F:sequence-specific DNA binding"/>
    <property type="evidence" value="ECO:0007669"/>
    <property type="project" value="InterPro"/>
</dbReference>
<sequence>MERISYINHFKIVKFEFLNHHAAGVLQDFERPCIGYILKGEAEFLYRGKTLHAKRGDLIYIARGTKYYSVWSGFPEIEFYSVDFRFANASDKSEYQFQILKNYPLNGLDQVFQRFCAAPMEGLGLFYLYLETLYLHLKKEDVPAGINDIQPAIDYLELNYTKKVYVKELARLCGLSESRFFVLFKAAAGCTPIDYKNNILIQHATELLSETRKTIEQISDELGFSSASYFRTLFKSVTGKNPKDVRR</sequence>
<gene>
    <name evidence="5" type="ORF">H8698_02165</name>
</gene>
<dbReference type="Proteomes" id="UP000611762">
    <property type="component" value="Unassembled WGS sequence"/>
</dbReference>
<dbReference type="EMBL" id="JACRSU010000001">
    <property type="protein sequence ID" value="MBC8539780.1"/>
    <property type="molecule type" value="Genomic_DNA"/>
</dbReference>
<keyword evidence="1" id="KW-0805">Transcription regulation</keyword>
<dbReference type="GO" id="GO:0003700">
    <property type="term" value="F:DNA-binding transcription factor activity"/>
    <property type="evidence" value="ECO:0007669"/>
    <property type="project" value="InterPro"/>
</dbReference>
<dbReference type="Pfam" id="PF02311">
    <property type="entry name" value="AraC_binding"/>
    <property type="match status" value="1"/>
</dbReference>
<dbReference type="SUPFAM" id="SSF51182">
    <property type="entry name" value="RmlC-like cupins"/>
    <property type="match status" value="1"/>
</dbReference>
<dbReference type="InterPro" id="IPR018060">
    <property type="entry name" value="HTH_AraC"/>
</dbReference>
<keyword evidence="2" id="KW-0238">DNA-binding</keyword>
<keyword evidence="6" id="KW-1185">Reference proteome</keyword>
<name>A0A926HY53_9FIRM</name>
<dbReference type="AlphaFoldDB" id="A0A926HY53"/>
<organism evidence="5 6">
    <name type="scientific">Congzhengia minquanensis</name>
    <dbReference type="NCBI Taxonomy" id="2763657"/>
    <lineage>
        <taxon>Bacteria</taxon>
        <taxon>Bacillati</taxon>
        <taxon>Bacillota</taxon>
        <taxon>Clostridia</taxon>
        <taxon>Eubacteriales</taxon>
        <taxon>Oscillospiraceae</taxon>
        <taxon>Congzhengia</taxon>
    </lineage>
</organism>
<dbReference type="SMART" id="SM00342">
    <property type="entry name" value="HTH_ARAC"/>
    <property type="match status" value="1"/>
</dbReference>
<evidence type="ECO:0000256" key="1">
    <source>
        <dbReference type="ARBA" id="ARBA00023015"/>
    </source>
</evidence>
<dbReference type="InterPro" id="IPR014710">
    <property type="entry name" value="RmlC-like_jellyroll"/>
</dbReference>
<dbReference type="Pfam" id="PF12833">
    <property type="entry name" value="HTH_18"/>
    <property type="match status" value="1"/>
</dbReference>
<dbReference type="Gene3D" id="2.60.120.10">
    <property type="entry name" value="Jelly Rolls"/>
    <property type="match status" value="1"/>
</dbReference>
<proteinExistence type="predicted"/>
<dbReference type="PANTHER" id="PTHR43280:SF2">
    <property type="entry name" value="HTH-TYPE TRANSCRIPTIONAL REGULATOR EXSA"/>
    <property type="match status" value="1"/>
</dbReference>
<dbReference type="PROSITE" id="PS01124">
    <property type="entry name" value="HTH_ARAC_FAMILY_2"/>
    <property type="match status" value="1"/>
</dbReference>
<comment type="caution">
    <text evidence="5">The sequence shown here is derived from an EMBL/GenBank/DDBJ whole genome shotgun (WGS) entry which is preliminary data.</text>
</comment>
<dbReference type="SUPFAM" id="SSF46689">
    <property type="entry name" value="Homeodomain-like"/>
    <property type="match status" value="2"/>
</dbReference>
<accession>A0A926HY53</accession>
<evidence type="ECO:0000313" key="5">
    <source>
        <dbReference type="EMBL" id="MBC8539780.1"/>
    </source>
</evidence>
<evidence type="ECO:0000259" key="4">
    <source>
        <dbReference type="PROSITE" id="PS01124"/>
    </source>
</evidence>
<dbReference type="Gene3D" id="1.10.10.60">
    <property type="entry name" value="Homeodomain-like"/>
    <property type="match status" value="2"/>
</dbReference>
<dbReference type="InterPro" id="IPR011051">
    <property type="entry name" value="RmlC_Cupin_sf"/>
</dbReference>
<dbReference type="InterPro" id="IPR003313">
    <property type="entry name" value="AraC-bd"/>
</dbReference>
<evidence type="ECO:0000256" key="3">
    <source>
        <dbReference type="ARBA" id="ARBA00023163"/>
    </source>
</evidence>
<protein>
    <submittedName>
        <fullName evidence="5">Helix-turn-helix transcriptional regulator</fullName>
    </submittedName>
</protein>
<reference evidence="5" key="1">
    <citation type="submission" date="2020-08" db="EMBL/GenBank/DDBJ databases">
        <title>Genome public.</title>
        <authorList>
            <person name="Liu C."/>
            <person name="Sun Q."/>
        </authorList>
    </citation>
    <scope>NUCLEOTIDE SEQUENCE</scope>
    <source>
        <strain evidence="5">H8</strain>
    </source>
</reference>
<evidence type="ECO:0000313" key="6">
    <source>
        <dbReference type="Proteomes" id="UP000611762"/>
    </source>
</evidence>
<dbReference type="PANTHER" id="PTHR43280">
    <property type="entry name" value="ARAC-FAMILY TRANSCRIPTIONAL REGULATOR"/>
    <property type="match status" value="1"/>
</dbReference>
<keyword evidence="3" id="KW-0804">Transcription</keyword>
<dbReference type="InterPro" id="IPR009057">
    <property type="entry name" value="Homeodomain-like_sf"/>
</dbReference>
<dbReference type="RefSeq" id="WP_249310981.1">
    <property type="nucleotide sequence ID" value="NZ_JACRSU010000001.1"/>
</dbReference>
<evidence type="ECO:0000256" key="2">
    <source>
        <dbReference type="ARBA" id="ARBA00023125"/>
    </source>
</evidence>
<feature type="domain" description="HTH araC/xylS-type" evidence="4">
    <location>
        <begin position="150"/>
        <end position="247"/>
    </location>
</feature>